<reference evidence="1" key="1">
    <citation type="journal article" date="2020" name="Fungal Divers.">
        <title>Resolving the Mortierellaceae phylogeny through synthesis of multi-gene phylogenetics and phylogenomics.</title>
        <authorList>
            <person name="Vandepol N."/>
            <person name="Liber J."/>
            <person name="Desiro A."/>
            <person name="Na H."/>
            <person name="Kennedy M."/>
            <person name="Barry K."/>
            <person name="Grigoriev I.V."/>
            <person name="Miller A.N."/>
            <person name="O'Donnell K."/>
            <person name="Stajich J.E."/>
            <person name="Bonito G."/>
        </authorList>
    </citation>
    <scope>NUCLEOTIDE SEQUENCE</scope>
    <source>
        <strain evidence="1">BC1065</strain>
    </source>
</reference>
<keyword evidence="2" id="KW-1185">Reference proteome</keyword>
<comment type="caution">
    <text evidence="1">The sequence shown here is derived from an EMBL/GenBank/DDBJ whole genome shotgun (WGS) entry which is preliminary data.</text>
</comment>
<dbReference type="AlphaFoldDB" id="A0A9P6QL12"/>
<sequence>MLQQGGHESRRSLAQLKSDTHGICHQLVLTARETVTKKTRATDQQQQILMGQATSLHERIKSIPEGPSLFLETIQSLRSRLLQDFDTQNPPSSESSKSAEILKIFRAHHAERLEQIEVVLGQMAEREQQKDDLIERIQQSMKPLDQSGSHSAITTAGIHLELEVAKAQVAGLSASLEFVQAEQELLIERALSNEDSSTRLEAIGRGSRAAQQKRVQAQRTLQELAQLLILEHETLRHRVVQSREDLAETAPLLTNLTQRTRERMNSVEQGCTASVGRLKQQQELLRRSRQVLTPPSPLIRQEFSDPHVSIPSRSLSSHSMAPYVSQDRQALNRVALHSELRLQASLVEQMEAMQCMMDRTTEQLSTRWSQGIETCKSTLEQAYPEFNPEIDPVGVAMNTKDVHHTTRTGDLEAEGFAVIETLEKYDHIQEHAALQQIQRSLELSETALATTEQIESLVQEAQMLQDSPWINTGGDSALREEAL</sequence>
<dbReference type="Proteomes" id="UP000807716">
    <property type="component" value="Unassembled WGS sequence"/>
</dbReference>
<evidence type="ECO:0000313" key="1">
    <source>
        <dbReference type="EMBL" id="KAG0268282.1"/>
    </source>
</evidence>
<organism evidence="1 2">
    <name type="scientific">Actinomortierella ambigua</name>
    <dbReference type="NCBI Taxonomy" id="1343610"/>
    <lineage>
        <taxon>Eukaryota</taxon>
        <taxon>Fungi</taxon>
        <taxon>Fungi incertae sedis</taxon>
        <taxon>Mucoromycota</taxon>
        <taxon>Mortierellomycotina</taxon>
        <taxon>Mortierellomycetes</taxon>
        <taxon>Mortierellales</taxon>
        <taxon>Mortierellaceae</taxon>
        <taxon>Actinomortierella</taxon>
    </lineage>
</organism>
<name>A0A9P6QL12_9FUNG</name>
<protein>
    <submittedName>
        <fullName evidence="1">Uncharacterized protein</fullName>
    </submittedName>
</protein>
<dbReference type="OrthoDB" id="2370453at2759"/>
<gene>
    <name evidence="1" type="ORF">DFQ27_007133</name>
</gene>
<evidence type="ECO:0000313" key="2">
    <source>
        <dbReference type="Proteomes" id="UP000807716"/>
    </source>
</evidence>
<accession>A0A9P6QL12</accession>
<proteinExistence type="predicted"/>
<dbReference type="EMBL" id="JAAAJB010000055">
    <property type="protein sequence ID" value="KAG0268282.1"/>
    <property type="molecule type" value="Genomic_DNA"/>
</dbReference>